<dbReference type="EMBL" id="JBBEGN010000008">
    <property type="protein sequence ID" value="MEJ2869507.1"/>
    <property type="molecule type" value="Genomic_DNA"/>
</dbReference>
<evidence type="ECO:0000256" key="7">
    <source>
        <dbReference type="SAM" id="Phobius"/>
    </source>
</evidence>
<evidence type="ECO:0000256" key="3">
    <source>
        <dbReference type="ARBA" id="ARBA00022692"/>
    </source>
</evidence>
<gene>
    <name evidence="8" type="ORF">WCD74_17150</name>
</gene>
<evidence type="ECO:0000256" key="1">
    <source>
        <dbReference type="ARBA" id="ARBA00004651"/>
    </source>
</evidence>
<evidence type="ECO:0000313" key="8">
    <source>
        <dbReference type="EMBL" id="MEJ2869507.1"/>
    </source>
</evidence>
<organism evidence="8 9">
    <name type="scientific">Actinomycetospora aurantiaca</name>
    <dbReference type="NCBI Taxonomy" id="3129233"/>
    <lineage>
        <taxon>Bacteria</taxon>
        <taxon>Bacillati</taxon>
        <taxon>Actinomycetota</taxon>
        <taxon>Actinomycetes</taxon>
        <taxon>Pseudonocardiales</taxon>
        <taxon>Pseudonocardiaceae</taxon>
        <taxon>Actinomycetospora</taxon>
    </lineage>
</organism>
<keyword evidence="9" id="KW-1185">Reference proteome</keyword>
<keyword evidence="2" id="KW-1003">Cell membrane</keyword>
<protein>
    <submittedName>
        <fullName evidence="8">YhjD/YihY/BrkB family envelope integrity protein</fullName>
    </submittedName>
</protein>
<sequence length="344" mass="35975">MGVVGGLDRFQRRHRWAGLPLAVLWKFLDDEGTYLAALITYYGFLSLFPLLLLAVTVLGFVLQGDPALQEALVNSALRNFPVIGDQIGDNVGSLQGSVPALVVSVVVSVYGALGVTVALQNAFARMWAVPKAERPALPTAYARGAAAVGVLVGAVVVATALTALGALLPGLPAPLTGFGQVVLTILGVAVNAALVVIAFRLLTPRALTVRQVAPGAVVAAVAWQLLQSTGAYLVQYQLQGTSASYGVFGIVLGLLAWIYLSSVVALFCAEINTVRALRLHPRSLLSAMPDDTATTPADERAYTAYAEAERLKSFQNIEVGFDAGVPQQRSTGEDGAPDRAAPPS</sequence>
<comment type="caution">
    <text evidence="8">The sequence shown here is derived from an EMBL/GenBank/DDBJ whole genome shotgun (WGS) entry which is preliminary data.</text>
</comment>
<dbReference type="Pfam" id="PF03631">
    <property type="entry name" value="Virul_fac_BrkB"/>
    <property type="match status" value="1"/>
</dbReference>
<feature type="transmembrane region" description="Helical" evidence="7">
    <location>
        <begin position="98"/>
        <end position="119"/>
    </location>
</feature>
<evidence type="ECO:0000313" key="9">
    <source>
        <dbReference type="Proteomes" id="UP001385809"/>
    </source>
</evidence>
<feature type="transmembrane region" description="Helical" evidence="7">
    <location>
        <begin position="140"/>
        <end position="168"/>
    </location>
</feature>
<comment type="subcellular location">
    <subcellularLocation>
        <location evidence="1">Cell membrane</location>
        <topology evidence="1">Multi-pass membrane protein</topology>
    </subcellularLocation>
</comment>
<dbReference type="RefSeq" id="WP_337696087.1">
    <property type="nucleotide sequence ID" value="NZ_JBBEGN010000008.1"/>
</dbReference>
<evidence type="ECO:0000256" key="4">
    <source>
        <dbReference type="ARBA" id="ARBA00022989"/>
    </source>
</evidence>
<evidence type="ECO:0000256" key="2">
    <source>
        <dbReference type="ARBA" id="ARBA00022475"/>
    </source>
</evidence>
<feature type="transmembrane region" description="Helical" evidence="7">
    <location>
        <begin position="246"/>
        <end position="269"/>
    </location>
</feature>
<evidence type="ECO:0000256" key="6">
    <source>
        <dbReference type="SAM" id="MobiDB-lite"/>
    </source>
</evidence>
<keyword evidence="4 7" id="KW-1133">Transmembrane helix</keyword>
<keyword evidence="5 7" id="KW-0472">Membrane</keyword>
<dbReference type="PANTHER" id="PTHR30213:SF1">
    <property type="entry name" value="INNER MEMBRANE PROTEIN YHJD"/>
    <property type="match status" value="1"/>
</dbReference>
<feature type="region of interest" description="Disordered" evidence="6">
    <location>
        <begin position="324"/>
        <end position="344"/>
    </location>
</feature>
<evidence type="ECO:0000256" key="5">
    <source>
        <dbReference type="ARBA" id="ARBA00023136"/>
    </source>
</evidence>
<dbReference type="Proteomes" id="UP001385809">
    <property type="component" value="Unassembled WGS sequence"/>
</dbReference>
<name>A0ABU8MQA7_9PSEU</name>
<feature type="transmembrane region" description="Helical" evidence="7">
    <location>
        <begin position="180"/>
        <end position="202"/>
    </location>
</feature>
<dbReference type="PANTHER" id="PTHR30213">
    <property type="entry name" value="INNER MEMBRANE PROTEIN YHJD"/>
    <property type="match status" value="1"/>
</dbReference>
<feature type="transmembrane region" description="Helical" evidence="7">
    <location>
        <begin position="214"/>
        <end position="234"/>
    </location>
</feature>
<feature type="transmembrane region" description="Helical" evidence="7">
    <location>
        <begin position="34"/>
        <end position="62"/>
    </location>
</feature>
<reference evidence="8 9" key="1">
    <citation type="submission" date="2024-03" db="EMBL/GenBank/DDBJ databases">
        <title>Actinomycetospora sp. OC33-EN08, a novel actinomycete isolated from wild orchid (Aerides multiflora).</title>
        <authorList>
            <person name="Suriyachadkun C."/>
        </authorList>
    </citation>
    <scope>NUCLEOTIDE SEQUENCE [LARGE SCALE GENOMIC DNA]</scope>
    <source>
        <strain evidence="8 9">OC33-EN08</strain>
    </source>
</reference>
<proteinExistence type="predicted"/>
<keyword evidence="3 7" id="KW-0812">Transmembrane</keyword>
<dbReference type="InterPro" id="IPR017039">
    <property type="entry name" value="Virul_fac_BrkB"/>
</dbReference>
<accession>A0ABU8MQA7</accession>